<dbReference type="Pfam" id="PF00712">
    <property type="entry name" value="DNA_pol3_beta"/>
    <property type="match status" value="1"/>
</dbReference>
<feature type="domain" description="DNA polymerase III beta sliding clamp N-terminal" evidence="10">
    <location>
        <begin position="1"/>
        <end position="118"/>
    </location>
</feature>
<evidence type="ECO:0000313" key="13">
    <source>
        <dbReference type="EMBL" id="PJE57643.1"/>
    </source>
</evidence>
<evidence type="ECO:0000256" key="9">
    <source>
        <dbReference type="PIRNR" id="PIRNR000804"/>
    </source>
</evidence>
<dbReference type="CDD" id="cd00140">
    <property type="entry name" value="beta_clamp"/>
    <property type="match status" value="1"/>
</dbReference>
<dbReference type="GO" id="GO:0008408">
    <property type="term" value="F:3'-5' exonuclease activity"/>
    <property type="evidence" value="ECO:0007669"/>
    <property type="project" value="InterPro"/>
</dbReference>
<evidence type="ECO:0000256" key="4">
    <source>
        <dbReference type="ARBA" id="ARBA00022679"/>
    </source>
</evidence>
<dbReference type="InterPro" id="IPR022634">
    <property type="entry name" value="DNA_polIII_beta_N"/>
</dbReference>
<dbReference type="Gene3D" id="3.70.10.10">
    <property type="match status" value="1"/>
</dbReference>
<evidence type="ECO:0000256" key="8">
    <source>
        <dbReference type="ARBA" id="ARBA00023125"/>
    </source>
</evidence>
<dbReference type="EMBL" id="PFDX01000010">
    <property type="protein sequence ID" value="PJE57643.1"/>
    <property type="molecule type" value="Genomic_DNA"/>
</dbReference>
<dbReference type="Proteomes" id="UP000231648">
    <property type="component" value="Unassembled WGS sequence"/>
</dbReference>
<dbReference type="GO" id="GO:0003677">
    <property type="term" value="F:DNA binding"/>
    <property type="evidence" value="ECO:0007669"/>
    <property type="project" value="UniProtKB-UniRule"/>
</dbReference>
<keyword evidence="4 9" id="KW-0808">Transferase</keyword>
<comment type="caution">
    <text evidence="13">The sequence shown here is derived from an EMBL/GenBank/DDBJ whole genome shotgun (WGS) entry which is preliminary data.</text>
</comment>
<keyword evidence="5 9" id="KW-0548">Nucleotidyltransferase</keyword>
<accession>A0A2M8KCM2</accession>
<evidence type="ECO:0000259" key="11">
    <source>
        <dbReference type="Pfam" id="PF02767"/>
    </source>
</evidence>
<dbReference type="Pfam" id="PF02767">
    <property type="entry name" value="DNA_pol3_beta_2"/>
    <property type="match status" value="1"/>
</dbReference>
<dbReference type="Gene3D" id="3.10.150.10">
    <property type="entry name" value="DNA Polymerase III, subunit A, domain 2"/>
    <property type="match status" value="1"/>
</dbReference>
<keyword evidence="8" id="KW-0238">DNA-binding</keyword>
<dbReference type="GO" id="GO:0005737">
    <property type="term" value="C:cytoplasm"/>
    <property type="evidence" value="ECO:0007669"/>
    <property type="project" value="UniProtKB-SubCell"/>
</dbReference>
<dbReference type="InterPro" id="IPR022637">
    <property type="entry name" value="DNA_polIII_beta_cen"/>
</dbReference>
<dbReference type="GO" id="GO:0009360">
    <property type="term" value="C:DNA polymerase III complex"/>
    <property type="evidence" value="ECO:0007669"/>
    <property type="project" value="InterPro"/>
</dbReference>
<dbReference type="InterPro" id="IPR046938">
    <property type="entry name" value="DNA_clamp_sf"/>
</dbReference>
<dbReference type="PIRSF" id="PIRSF000804">
    <property type="entry name" value="DNA_pol_III_b"/>
    <property type="match status" value="1"/>
</dbReference>
<gene>
    <name evidence="13" type="primary">dnaN</name>
    <name evidence="13" type="ORF">COU82_00860</name>
</gene>
<dbReference type="InterPro" id="IPR022635">
    <property type="entry name" value="DNA_polIII_beta_C"/>
</dbReference>
<dbReference type="NCBIfam" id="TIGR00663">
    <property type="entry name" value="dnan"/>
    <property type="match status" value="1"/>
</dbReference>
<keyword evidence="7 9" id="KW-0239">DNA-directed DNA polymerase</keyword>
<keyword evidence="3 9" id="KW-0963">Cytoplasm</keyword>
<dbReference type="GO" id="GO:0006271">
    <property type="term" value="P:DNA strand elongation involved in DNA replication"/>
    <property type="evidence" value="ECO:0007669"/>
    <property type="project" value="TreeGrafter"/>
</dbReference>
<dbReference type="SUPFAM" id="SSF55979">
    <property type="entry name" value="DNA clamp"/>
    <property type="match status" value="3"/>
</dbReference>
<evidence type="ECO:0000256" key="2">
    <source>
        <dbReference type="ARBA" id="ARBA00010752"/>
    </source>
</evidence>
<evidence type="ECO:0000259" key="12">
    <source>
        <dbReference type="Pfam" id="PF02768"/>
    </source>
</evidence>
<comment type="function">
    <text evidence="9">Confers DNA tethering and processivity to DNA polymerases and other proteins. Acts as a clamp, forming a ring around DNA (a reaction catalyzed by the clamp-loading complex) which diffuses in an ATP-independent manner freely and bidirectionally along dsDNA. Initially characterized for its ability to contact the catalytic subunit of DNA polymerase III (Pol III), a complex, multichain enzyme responsible for most of the replicative synthesis in bacteria; Pol III exhibits 3'-5' exonuclease proofreading activity. The beta chain is required for initiation of replication as well as for processivity of DNA replication.</text>
</comment>
<comment type="subunit">
    <text evidence="9">Forms a ring-shaped head-to-tail homodimer around DNA.</text>
</comment>
<evidence type="ECO:0000259" key="10">
    <source>
        <dbReference type="Pfam" id="PF00712"/>
    </source>
</evidence>
<protein>
    <recommendedName>
        <fullName evidence="9">Beta sliding clamp</fullName>
    </recommendedName>
</protein>
<evidence type="ECO:0000256" key="3">
    <source>
        <dbReference type="ARBA" id="ARBA00022490"/>
    </source>
</evidence>
<evidence type="ECO:0000256" key="7">
    <source>
        <dbReference type="ARBA" id="ARBA00022932"/>
    </source>
</evidence>
<sequence length="373" mass="41827">MKIICLQDNFKKGLNIVQNIIGKNLTLPILNNILLNTDKKQLKLSATDLEIAISNHVLCKVEKEGGITIPAKTLVNFVSNLPNKKIEITAKNNVVYLKCENFKSNIKGLDVNDFPIIPKIKSEPVLEIKSMGLKNTLEQVVNFTSFSDIRPEITGVLFDFSSEKEIKFVTTDSFRLGEKTISLKNNKIKKDYQGSVIIPSKTVQELIRIISNQEDGEETIKISLENNQILFSLPGVQIISKLIEGTYPAYQQLISKQFDTSVLIDKEDLIKAVKLSSFFSSKINDVRLRINPKKSLIEVFSQDIELGENLSELHANIKGKELEVIFNHKYLLDGLNSISAKNIFLGFNGEASPGAIKPEGDESFNYIIMPIKL</sequence>
<dbReference type="PANTHER" id="PTHR30478:SF0">
    <property type="entry name" value="BETA SLIDING CLAMP"/>
    <property type="match status" value="1"/>
</dbReference>
<evidence type="ECO:0000256" key="1">
    <source>
        <dbReference type="ARBA" id="ARBA00004496"/>
    </source>
</evidence>
<dbReference type="PANTHER" id="PTHR30478">
    <property type="entry name" value="DNA POLYMERASE III SUBUNIT BETA"/>
    <property type="match status" value="1"/>
</dbReference>
<dbReference type="AlphaFoldDB" id="A0A2M8KCM2"/>
<keyword evidence="6 9" id="KW-0235">DNA replication</keyword>
<proteinExistence type="inferred from homology"/>
<feature type="domain" description="DNA polymerase III beta sliding clamp central" evidence="11">
    <location>
        <begin position="128"/>
        <end position="248"/>
    </location>
</feature>
<evidence type="ECO:0000256" key="5">
    <source>
        <dbReference type="ARBA" id="ARBA00022695"/>
    </source>
</evidence>
<name>A0A2M8KCM2_9BACT</name>
<dbReference type="InterPro" id="IPR001001">
    <property type="entry name" value="DNA_polIII_beta"/>
</dbReference>
<comment type="subcellular location">
    <subcellularLocation>
        <location evidence="1 9">Cytoplasm</location>
    </subcellularLocation>
</comment>
<comment type="similarity">
    <text evidence="2 9">Belongs to the beta sliding clamp family.</text>
</comment>
<evidence type="ECO:0000313" key="14">
    <source>
        <dbReference type="Proteomes" id="UP000231648"/>
    </source>
</evidence>
<organism evidence="13 14">
    <name type="scientific">Candidatus Portnoybacteria bacterium CG10_big_fil_rev_8_21_14_0_10_38_18</name>
    <dbReference type="NCBI Taxonomy" id="1974813"/>
    <lineage>
        <taxon>Bacteria</taxon>
        <taxon>Candidatus Portnoyibacteriota</taxon>
    </lineage>
</organism>
<evidence type="ECO:0000256" key="6">
    <source>
        <dbReference type="ARBA" id="ARBA00022705"/>
    </source>
</evidence>
<reference evidence="14" key="1">
    <citation type="submission" date="2017-09" db="EMBL/GenBank/DDBJ databases">
        <title>Depth-based differentiation of microbial function through sediment-hosted aquifers and enrichment of novel symbionts in the deep terrestrial subsurface.</title>
        <authorList>
            <person name="Probst A.J."/>
            <person name="Ladd B."/>
            <person name="Jarett J.K."/>
            <person name="Geller-Mcgrath D.E."/>
            <person name="Sieber C.M.K."/>
            <person name="Emerson J.B."/>
            <person name="Anantharaman K."/>
            <person name="Thomas B.C."/>
            <person name="Malmstrom R."/>
            <person name="Stieglmeier M."/>
            <person name="Klingl A."/>
            <person name="Woyke T."/>
            <person name="Ryan C.M."/>
            <person name="Banfield J.F."/>
        </authorList>
    </citation>
    <scope>NUCLEOTIDE SEQUENCE [LARGE SCALE GENOMIC DNA]</scope>
</reference>
<dbReference type="GO" id="GO:0003887">
    <property type="term" value="F:DNA-directed DNA polymerase activity"/>
    <property type="evidence" value="ECO:0007669"/>
    <property type="project" value="UniProtKB-UniRule"/>
</dbReference>
<feature type="domain" description="DNA polymerase III beta sliding clamp C-terminal" evidence="12">
    <location>
        <begin position="252"/>
        <end position="371"/>
    </location>
</feature>
<dbReference type="Pfam" id="PF02768">
    <property type="entry name" value="DNA_pol3_beta_3"/>
    <property type="match status" value="1"/>
</dbReference>
<dbReference type="SMART" id="SM00480">
    <property type="entry name" value="POL3Bc"/>
    <property type="match status" value="1"/>
</dbReference>